<protein>
    <submittedName>
        <fullName evidence="1">Class I SAM-dependent methyltransferase</fullName>
    </submittedName>
</protein>
<dbReference type="InterPro" id="IPR029063">
    <property type="entry name" value="SAM-dependent_MTases_sf"/>
</dbReference>
<sequence>MNYNSFSEEDIRPKELFNTYLKLAKEDILNFFTDKENFIEINCPACSSDEKKLSFIKQGFEYQSCLNCFSLYLSPRPNEYMINLFYKHGASVKYWSTHFFKYTSEIRRNKLIKPKANSIIENAKKYLNTNKNLTFCDIGSGYGLLLEEISKMNLFRDIFGIEPSPNLANDCRSKGFQIIEKSLEKIEEQEISVDYATSFEVLEHLFDPHLFLTSAKKIIKKNGIMQFTTLSCTGFDMQTLWENSDSIYPPHHINLLSNIGLKILIERAKLKVLDFCTPGKLDLDIVRNAYTKNPSLVSNRFIKMLCESEPDIRSNFQNFLQENHLSSHVNFVITHL</sequence>
<dbReference type="OrthoDB" id="9815644at2"/>
<evidence type="ECO:0000313" key="1">
    <source>
        <dbReference type="EMBL" id="BBH54072.1"/>
    </source>
</evidence>
<keyword evidence="1" id="KW-0808">Transferase</keyword>
<dbReference type="PANTHER" id="PTHR43861">
    <property type="entry name" value="TRANS-ACONITATE 2-METHYLTRANSFERASE-RELATED"/>
    <property type="match status" value="1"/>
</dbReference>
<accession>A0A4P2VYJ8</accession>
<dbReference type="PANTHER" id="PTHR43861:SF6">
    <property type="entry name" value="METHYLTRANSFERASE TYPE 11"/>
    <property type="match status" value="1"/>
</dbReference>
<keyword evidence="2" id="KW-1185">Reference proteome</keyword>
<dbReference type="SUPFAM" id="SSF53335">
    <property type="entry name" value="S-adenosyl-L-methionine-dependent methyltransferases"/>
    <property type="match status" value="1"/>
</dbReference>
<dbReference type="AlphaFoldDB" id="A0A4P2VYJ8"/>
<dbReference type="EMBL" id="AP019368">
    <property type="protein sequence ID" value="BBH54072.1"/>
    <property type="molecule type" value="Genomic_DNA"/>
</dbReference>
<dbReference type="Gene3D" id="3.40.50.150">
    <property type="entry name" value="Vaccinia Virus protein VP39"/>
    <property type="match status" value="1"/>
</dbReference>
<dbReference type="KEGG" id="sbf:JCM31447_25290"/>
<reference evidence="1 2" key="1">
    <citation type="submission" date="2018-12" db="EMBL/GenBank/DDBJ databases">
        <title>Rubrispira sanarue gen. nov., sp., nov., a member of the order Silvanigrellales, isolated from a brackish lake in Hamamatsu Japan.</title>
        <authorList>
            <person name="Maejima Y."/>
            <person name="Iino T."/>
            <person name="Muraguchi Y."/>
            <person name="Fukuda K."/>
            <person name="Nojiri H."/>
            <person name="Ohkuma M."/>
            <person name="Moriuchi R."/>
            <person name="Dohra H."/>
            <person name="Kimbara K."/>
            <person name="Shintani M."/>
        </authorList>
    </citation>
    <scope>NUCLEOTIDE SEQUENCE [LARGE SCALE GENOMIC DNA]</scope>
    <source>
        <strain evidence="1 2">RF1110005</strain>
    </source>
</reference>
<dbReference type="RefSeq" id="WP_130611137.1">
    <property type="nucleotide sequence ID" value="NZ_AP019368.1"/>
</dbReference>
<name>A0A4P2VYJ8_FLUSA</name>
<dbReference type="Proteomes" id="UP000291236">
    <property type="component" value="Chromosome"/>
</dbReference>
<organism evidence="1 2">
    <name type="scientific">Fluviispira sanaruensis</name>
    <dbReference type="NCBI Taxonomy" id="2493639"/>
    <lineage>
        <taxon>Bacteria</taxon>
        <taxon>Pseudomonadati</taxon>
        <taxon>Bdellovibrionota</taxon>
        <taxon>Oligoflexia</taxon>
        <taxon>Silvanigrellales</taxon>
        <taxon>Silvanigrellaceae</taxon>
        <taxon>Fluviispira</taxon>
    </lineage>
</organism>
<gene>
    <name evidence="1" type="ORF">JCM31447_25290</name>
</gene>
<keyword evidence="1" id="KW-0489">Methyltransferase</keyword>
<evidence type="ECO:0000313" key="2">
    <source>
        <dbReference type="Proteomes" id="UP000291236"/>
    </source>
</evidence>
<proteinExistence type="predicted"/>
<dbReference type="Pfam" id="PF13489">
    <property type="entry name" value="Methyltransf_23"/>
    <property type="match status" value="1"/>
</dbReference>
<dbReference type="GO" id="GO:0008168">
    <property type="term" value="F:methyltransferase activity"/>
    <property type="evidence" value="ECO:0007669"/>
    <property type="project" value="UniProtKB-KW"/>
</dbReference>
<dbReference type="GO" id="GO:0032259">
    <property type="term" value="P:methylation"/>
    <property type="evidence" value="ECO:0007669"/>
    <property type="project" value="UniProtKB-KW"/>
</dbReference>